<dbReference type="OrthoDB" id="943693at2"/>
<organism evidence="1 2">
    <name type="scientific">Sphingobacterium alkalisoli</name>
    <dbReference type="NCBI Taxonomy" id="1874115"/>
    <lineage>
        <taxon>Bacteria</taxon>
        <taxon>Pseudomonadati</taxon>
        <taxon>Bacteroidota</taxon>
        <taxon>Sphingobacteriia</taxon>
        <taxon>Sphingobacteriales</taxon>
        <taxon>Sphingobacteriaceae</taxon>
        <taxon>Sphingobacterium</taxon>
    </lineage>
</organism>
<sequence length="251" mass="29175">MSDHKQIVLEFIQKIRQRIPLNFTVLVREKTVSLLSEKFHVVFYHPQSVRLSNEIIRRTIHIDYDIVISSSEKLLARLESIFGFGNRIYARDTVVARVDKKVALEFQEEHHLQLALPGKYRYGLYRQGELVSIAVFSGGRKMNDTPLDYRSFELLRFCHKGSDIVIGGLSKLIKAFRKDFKPGDIMTYADLDWCQDSTLEKIGFIPVQRTPPQLILVREGIRVFGKNIVVKDQKNDYWVENNGSLKLKMIF</sequence>
<proteinExistence type="predicted"/>
<protein>
    <submittedName>
        <fullName evidence="1">Uncharacterized protein</fullName>
    </submittedName>
</protein>
<dbReference type="AlphaFoldDB" id="A0A4U0H7J8"/>
<keyword evidence="2" id="KW-1185">Reference proteome</keyword>
<gene>
    <name evidence="1" type="ORF">FAZ19_00685</name>
</gene>
<reference evidence="1 2" key="1">
    <citation type="submission" date="2019-04" db="EMBL/GenBank/DDBJ databases">
        <title>Sphingobacterium olei sp. nov., isolated from oil-contaminated soil.</title>
        <authorList>
            <person name="Liu B."/>
        </authorList>
    </citation>
    <scope>NUCLEOTIDE SEQUENCE [LARGE SCALE GENOMIC DNA]</scope>
    <source>
        <strain evidence="1 2">Y3L14</strain>
    </source>
</reference>
<evidence type="ECO:0000313" key="1">
    <source>
        <dbReference type="EMBL" id="TJY67815.1"/>
    </source>
</evidence>
<dbReference type="Proteomes" id="UP000309872">
    <property type="component" value="Unassembled WGS sequence"/>
</dbReference>
<evidence type="ECO:0000313" key="2">
    <source>
        <dbReference type="Proteomes" id="UP000309872"/>
    </source>
</evidence>
<comment type="caution">
    <text evidence="1">The sequence shown here is derived from an EMBL/GenBank/DDBJ whole genome shotgun (WGS) entry which is preliminary data.</text>
</comment>
<name>A0A4U0H7J8_9SPHI</name>
<accession>A0A4U0H7J8</accession>
<dbReference type="RefSeq" id="WP_136818682.1">
    <property type="nucleotide sequence ID" value="NZ_BMJX01000001.1"/>
</dbReference>
<dbReference type="EMBL" id="SUKA01000001">
    <property type="protein sequence ID" value="TJY67815.1"/>
    <property type="molecule type" value="Genomic_DNA"/>
</dbReference>